<feature type="region of interest" description="Disordered" evidence="1">
    <location>
        <begin position="117"/>
        <end position="149"/>
    </location>
</feature>
<dbReference type="Gene3D" id="2.40.160.210">
    <property type="entry name" value="Acyl-CoA thioesterase, double hotdog domain"/>
    <property type="match status" value="1"/>
</dbReference>
<organism evidence="4 5">
    <name type="scientific">Polyangium spumosum</name>
    <dbReference type="NCBI Taxonomy" id="889282"/>
    <lineage>
        <taxon>Bacteria</taxon>
        <taxon>Pseudomonadati</taxon>
        <taxon>Myxococcota</taxon>
        <taxon>Polyangia</taxon>
        <taxon>Polyangiales</taxon>
        <taxon>Polyangiaceae</taxon>
        <taxon>Polyangium</taxon>
    </lineage>
</organism>
<dbReference type="InterPro" id="IPR049450">
    <property type="entry name" value="ACOT8-like_C"/>
</dbReference>
<dbReference type="SUPFAM" id="SSF54637">
    <property type="entry name" value="Thioesterase/thiol ester dehydrase-isomerase"/>
    <property type="match status" value="2"/>
</dbReference>
<protein>
    <recommendedName>
        <fullName evidence="6">Thioesterase family protein</fullName>
    </recommendedName>
</protein>
<dbReference type="EMBL" id="WJIE01000007">
    <property type="protein sequence ID" value="MRG95263.1"/>
    <property type="molecule type" value="Genomic_DNA"/>
</dbReference>
<feature type="domain" description="Acyl-CoA thioesterase-like C-terminal" evidence="3">
    <location>
        <begin position="131"/>
        <end position="277"/>
    </location>
</feature>
<evidence type="ECO:0000259" key="3">
    <source>
        <dbReference type="Pfam" id="PF20789"/>
    </source>
</evidence>
<dbReference type="InterPro" id="IPR042171">
    <property type="entry name" value="Acyl-CoA_hotdog"/>
</dbReference>
<evidence type="ECO:0000313" key="4">
    <source>
        <dbReference type="EMBL" id="MRG95263.1"/>
    </source>
</evidence>
<dbReference type="InterPro" id="IPR029069">
    <property type="entry name" value="HotDog_dom_sf"/>
</dbReference>
<keyword evidence="5" id="KW-1185">Reference proteome</keyword>
<dbReference type="Pfam" id="PF20789">
    <property type="entry name" value="4HBT_3C"/>
    <property type="match status" value="1"/>
</dbReference>
<dbReference type="PANTHER" id="PTHR38110">
    <property type="entry name" value="CHROMOSOME 23, WHOLE GENOME SHOTGUN SEQUENCE"/>
    <property type="match status" value="1"/>
</dbReference>
<evidence type="ECO:0000313" key="5">
    <source>
        <dbReference type="Proteomes" id="UP000440224"/>
    </source>
</evidence>
<dbReference type="Pfam" id="PF13622">
    <property type="entry name" value="4HBT_3"/>
    <property type="match status" value="1"/>
</dbReference>
<dbReference type="InterPro" id="IPR049449">
    <property type="entry name" value="TesB_ACOT8-like_N"/>
</dbReference>
<dbReference type="PANTHER" id="PTHR38110:SF1">
    <property type="entry name" value="THIOESTERASE DOMAIN-CONTAINING PROTEIN"/>
    <property type="match status" value="1"/>
</dbReference>
<dbReference type="RefSeq" id="WP_153822075.1">
    <property type="nucleotide sequence ID" value="NZ_WJIE01000007.1"/>
</dbReference>
<comment type="caution">
    <text evidence="4">The sequence shown here is derived from an EMBL/GenBank/DDBJ whole genome shotgun (WGS) entry which is preliminary data.</text>
</comment>
<name>A0A6N7PTE7_9BACT</name>
<dbReference type="AlphaFoldDB" id="A0A6N7PTE7"/>
<evidence type="ECO:0000259" key="2">
    <source>
        <dbReference type="Pfam" id="PF13622"/>
    </source>
</evidence>
<sequence length="283" mass="30975">MPSDLALDTKVTPVPGSSGHYTTHLPDAWSWNLPSGGVLMTVALRAIEDAIGDATFRPVSATSLFCTPVPAGPLEVRVEILRRGNAAVQARAALRAEASPGTDLEVSATFARERPGIDLIDTSPPRVPDPEQAPPIVEPRRSTPGRTEYPFLDNFDSRLGLGHVWWEPGWSAGPARYARWMRYKIPQRLPDGTLDPFAIPPIADLMPPALRQKLGPDGPPFHAPSLDLTVHFLDPTTSEWQLVSVWARRARMGHATAEVEVWGADGKLTAYATQTMFLRKPTR</sequence>
<proteinExistence type="predicted"/>
<dbReference type="Proteomes" id="UP000440224">
    <property type="component" value="Unassembled WGS sequence"/>
</dbReference>
<dbReference type="InterPro" id="IPR052389">
    <property type="entry name" value="Sec_Metab_Biosynth-Assoc"/>
</dbReference>
<gene>
    <name evidence="4" type="ORF">GF068_25585</name>
</gene>
<feature type="domain" description="Acyl-CoA thioesterase-like N-terminal HotDog" evidence="2">
    <location>
        <begin position="26"/>
        <end position="110"/>
    </location>
</feature>
<dbReference type="OrthoDB" id="7059210at2"/>
<evidence type="ECO:0008006" key="6">
    <source>
        <dbReference type="Google" id="ProtNLM"/>
    </source>
</evidence>
<evidence type="ECO:0000256" key="1">
    <source>
        <dbReference type="SAM" id="MobiDB-lite"/>
    </source>
</evidence>
<reference evidence="4 5" key="1">
    <citation type="submission" date="2019-10" db="EMBL/GenBank/DDBJ databases">
        <title>A soil myxobacterium in the family Polyangiaceae.</title>
        <authorList>
            <person name="Li Y."/>
            <person name="Wang J."/>
        </authorList>
    </citation>
    <scope>NUCLEOTIDE SEQUENCE [LARGE SCALE GENOMIC DNA]</scope>
    <source>
        <strain evidence="4 5">DSM 14734</strain>
    </source>
</reference>
<accession>A0A6N7PTE7</accession>
<feature type="compositionally biased region" description="Pro residues" evidence="1">
    <location>
        <begin position="125"/>
        <end position="137"/>
    </location>
</feature>